<protein>
    <submittedName>
        <fullName evidence="2">Uncharacterized protein</fullName>
    </submittedName>
</protein>
<dbReference type="InterPro" id="IPR036390">
    <property type="entry name" value="WH_DNA-bd_sf"/>
</dbReference>
<dbReference type="EMBL" id="AL445066">
    <property type="protein sequence ID" value="CAC12298.1"/>
    <property type="molecule type" value="Genomic_DNA"/>
</dbReference>
<dbReference type="eggNOG" id="arCOG00731">
    <property type="taxonomic scope" value="Archaea"/>
</dbReference>
<sequence>MHCIWILIFSYIQIYILYFYLQMLGSNSDYYDEYRRLIWWLFFGTRGGSMRLRIVEYLNEKPSNLNQISLYLGINYRTSEHHVRILEENGVLVSRGDKYGKIYYISPAFVDKLEIINKFKEKK</sequence>
<keyword evidence="1" id="KW-0472">Membrane</keyword>
<dbReference type="InterPro" id="IPR011991">
    <property type="entry name" value="ArsR-like_HTH"/>
</dbReference>
<keyword evidence="1" id="KW-1133">Transmembrane helix</keyword>
<dbReference type="CDD" id="cd00090">
    <property type="entry name" value="HTH_ARSR"/>
    <property type="match status" value="1"/>
</dbReference>
<dbReference type="Proteomes" id="UP000001024">
    <property type="component" value="Chromosome"/>
</dbReference>
<evidence type="ECO:0000313" key="2">
    <source>
        <dbReference type="EMBL" id="CAC12298.1"/>
    </source>
</evidence>
<proteinExistence type="predicted"/>
<reference evidence="2 3" key="1">
    <citation type="journal article" date="2000" name="Nature">
        <title>The genome sequence of the thermoacidophilic scavenger Thermoplasma acidophilum.</title>
        <authorList>
            <person name="Ruepp A."/>
            <person name="Graml W."/>
            <person name="Santos-Martinez M.L."/>
            <person name="Koretke K.K."/>
            <person name="Volker C."/>
            <person name="Mewes H.W."/>
            <person name="Frishman D."/>
            <person name="Stocker S."/>
            <person name="Lupas A.N."/>
            <person name="Baumeister W."/>
        </authorList>
    </citation>
    <scope>NUCLEOTIDE SEQUENCE [LARGE SCALE GENOMIC DNA]</scope>
    <source>
        <strain evidence="3">ATCC 25905 / DSM 1728 / JCM 9062 / NBRC 15155 / AMRC-C165</strain>
    </source>
</reference>
<dbReference type="PANTHER" id="PTHR38600:SF1">
    <property type="entry name" value="TRANSCRIPTIONAL REGULATORY PROTEIN"/>
    <property type="match status" value="1"/>
</dbReference>
<dbReference type="InterPro" id="IPR036388">
    <property type="entry name" value="WH-like_DNA-bd_sf"/>
</dbReference>
<dbReference type="EnsemblBacteria" id="CAC12298">
    <property type="protein sequence ID" value="CAC12298"/>
    <property type="gene ID" value="CAC12298"/>
</dbReference>
<dbReference type="STRING" id="273075.gene:9572395"/>
<gene>
    <name evidence="2" type="ordered locus">Ta1173</name>
</gene>
<dbReference type="SUPFAM" id="SSF46785">
    <property type="entry name" value="Winged helix' DNA-binding domain"/>
    <property type="match status" value="1"/>
</dbReference>
<dbReference type="PANTHER" id="PTHR38600">
    <property type="entry name" value="TRANSCRIPTIONAL REGULATORY PROTEIN"/>
    <property type="match status" value="1"/>
</dbReference>
<dbReference type="HOGENOM" id="CLU_153620_2_1_2"/>
<dbReference type="AlphaFoldDB" id="Q9HJ03"/>
<dbReference type="InParanoid" id="Q9HJ03"/>
<evidence type="ECO:0000256" key="1">
    <source>
        <dbReference type="SAM" id="Phobius"/>
    </source>
</evidence>
<organism evidence="2 3">
    <name type="scientific">Thermoplasma acidophilum (strain ATCC 25905 / DSM 1728 / JCM 9062 / NBRC 15155 / AMRC-C165)</name>
    <dbReference type="NCBI Taxonomy" id="273075"/>
    <lineage>
        <taxon>Archaea</taxon>
        <taxon>Methanobacteriati</taxon>
        <taxon>Thermoplasmatota</taxon>
        <taxon>Thermoplasmata</taxon>
        <taxon>Thermoplasmatales</taxon>
        <taxon>Thermoplasmataceae</taxon>
        <taxon>Thermoplasma</taxon>
    </lineage>
</organism>
<dbReference type="PaxDb" id="273075-Ta1173"/>
<keyword evidence="1" id="KW-0812">Transmembrane</keyword>
<name>Q9HJ03_THEAC</name>
<accession>Q9HJ03</accession>
<keyword evidence="3" id="KW-1185">Reference proteome</keyword>
<evidence type="ECO:0000313" key="3">
    <source>
        <dbReference type="Proteomes" id="UP000001024"/>
    </source>
</evidence>
<feature type="transmembrane region" description="Helical" evidence="1">
    <location>
        <begin position="5"/>
        <end position="25"/>
    </location>
</feature>
<dbReference type="Gene3D" id="1.10.10.10">
    <property type="entry name" value="Winged helix-like DNA-binding domain superfamily/Winged helix DNA-binding domain"/>
    <property type="match status" value="1"/>
</dbReference>
<dbReference type="KEGG" id="tac:Ta1173"/>